<protein>
    <submittedName>
        <fullName evidence="1">Uncharacterized protein</fullName>
    </submittedName>
</protein>
<dbReference type="AlphaFoldDB" id="A0A7D4B8W4"/>
<dbReference type="KEGG" id="emv:HQR01_13305"/>
<dbReference type="RefSeq" id="WP_173215359.1">
    <property type="nucleotide sequence ID" value="NZ_CP053921.1"/>
</dbReference>
<dbReference type="EMBL" id="CP053921">
    <property type="protein sequence ID" value="QKG72263.1"/>
    <property type="molecule type" value="Genomic_DNA"/>
</dbReference>
<evidence type="ECO:0000313" key="1">
    <source>
        <dbReference type="EMBL" id="QKG72263.1"/>
    </source>
</evidence>
<accession>A0A7D4B8W4</accession>
<sequence>MDIRRLDLDVAIYRDRVQVTDRSTDSFVDQRAEYPFSSEHSLVANPRNLEDTLVRAIRQLLKGGFMLNKPSARVIGSELPLSPSQRVIVETALREAGIRDITFKL</sequence>
<evidence type="ECO:0000313" key="2">
    <source>
        <dbReference type="Proteomes" id="UP000504693"/>
    </source>
</evidence>
<proteinExistence type="predicted"/>
<organism evidence="1 2">
    <name type="scientific">Erythrobacter mangrovi</name>
    <dbReference type="NCBI Taxonomy" id="2739433"/>
    <lineage>
        <taxon>Bacteria</taxon>
        <taxon>Pseudomonadati</taxon>
        <taxon>Pseudomonadota</taxon>
        <taxon>Alphaproteobacteria</taxon>
        <taxon>Sphingomonadales</taxon>
        <taxon>Erythrobacteraceae</taxon>
        <taxon>Erythrobacter/Porphyrobacter group</taxon>
        <taxon>Erythrobacter</taxon>
    </lineage>
</organism>
<name>A0A7D4B8W4_9SPHN</name>
<keyword evidence="2" id="KW-1185">Reference proteome</keyword>
<gene>
    <name evidence="1" type="ORF">HQR01_13305</name>
</gene>
<reference evidence="1 2" key="1">
    <citation type="submission" date="2020-05" db="EMBL/GenBank/DDBJ databases">
        <title>Erythrobacter mangrovi sp. nov., isolated from rhizosphere soil of mangrove plant (Kandelia candel).</title>
        <authorList>
            <person name="Ye Y.H."/>
        </authorList>
    </citation>
    <scope>NUCLEOTIDE SEQUENCE [LARGE SCALE GENOMIC DNA]</scope>
    <source>
        <strain evidence="1 2">EB310</strain>
    </source>
</reference>
<dbReference type="Proteomes" id="UP000504693">
    <property type="component" value="Chromosome"/>
</dbReference>